<name>A0A9W7I611_HIBTR</name>
<feature type="region of interest" description="Disordered" evidence="1">
    <location>
        <begin position="61"/>
        <end position="83"/>
    </location>
</feature>
<keyword evidence="3" id="KW-1185">Reference proteome</keyword>
<dbReference type="EMBL" id="BSYR01000024">
    <property type="protein sequence ID" value="GMI91124.1"/>
    <property type="molecule type" value="Genomic_DNA"/>
</dbReference>
<evidence type="ECO:0000313" key="3">
    <source>
        <dbReference type="Proteomes" id="UP001165190"/>
    </source>
</evidence>
<proteinExistence type="predicted"/>
<feature type="compositionally biased region" description="Basic and acidic residues" evidence="1">
    <location>
        <begin position="61"/>
        <end position="74"/>
    </location>
</feature>
<gene>
    <name evidence="2" type="ORF">HRI_002781700</name>
</gene>
<evidence type="ECO:0000313" key="2">
    <source>
        <dbReference type="EMBL" id="GMI91124.1"/>
    </source>
</evidence>
<comment type="caution">
    <text evidence="2">The sequence shown here is derived from an EMBL/GenBank/DDBJ whole genome shotgun (WGS) entry which is preliminary data.</text>
</comment>
<evidence type="ECO:0000256" key="1">
    <source>
        <dbReference type="SAM" id="MobiDB-lite"/>
    </source>
</evidence>
<dbReference type="Proteomes" id="UP001165190">
    <property type="component" value="Unassembled WGS sequence"/>
</dbReference>
<sequence>MAGRSKFNPPKFRKRVDAASTVAPTSLLRAKDDNAFAKWLLMVGFYFCLVNLEAQVFEKPAEANKKPAERKKPSTIDPNPKNPKKLKFAAKASLEAEYELSRGGSTRNKLTIEAESRDALKGSSEMQSKHMNGNVFVRSMAGYQVGSVFHTPTCSIGALLSKLPSFIPSYNATEPLEITLINHSNTTSQRGKADNGGSLGEIPMAESKTEPSSQLEVVDQEKPRPVKANLVLQDDAVIQLGFGPLKD</sequence>
<protein>
    <submittedName>
        <fullName evidence="2">Uncharacterized protein</fullName>
    </submittedName>
</protein>
<organism evidence="2 3">
    <name type="scientific">Hibiscus trionum</name>
    <name type="common">Flower of an hour</name>
    <dbReference type="NCBI Taxonomy" id="183268"/>
    <lineage>
        <taxon>Eukaryota</taxon>
        <taxon>Viridiplantae</taxon>
        <taxon>Streptophyta</taxon>
        <taxon>Embryophyta</taxon>
        <taxon>Tracheophyta</taxon>
        <taxon>Spermatophyta</taxon>
        <taxon>Magnoliopsida</taxon>
        <taxon>eudicotyledons</taxon>
        <taxon>Gunneridae</taxon>
        <taxon>Pentapetalae</taxon>
        <taxon>rosids</taxon>
        <taxon>malvids</taxon>
        <taxon>Malvales</taxon>
        <taxon>Malvaceae</taxon>
        <taxon>Malvoideae</taxon>
        <taxon>Hibiscus</taxon>
    </lineage>
</organism>
<feature type="region of interest" description="Disordered" evidence="1">
    <location>
        <begin position="186"/>
        <end position="220"/>
    </location>
</feature>
<dbReference type="AlphaFoldDB" id="A0A9W7I611"/>
<reference evidence="2" key="1">
    <citation type="submission" date="2023-05" db="EMBL/GenBank/DDBJ databases">
        <title>Genome and transcriptome analyses reveal genes involved in the formation of fine ridges on petal epidermal cells in Hibiscus trionum.</title>
        <authorList>
            <person name="Koshimizu S."/>
            <person name="Masuda S."/>
            <person name="Ishii T."/>
            <person name="Shirasu K."/>
            <person name="Hoshino A."/>
            <person name="Arita M."/>
        </authorList>
    </citation>
    <scope>NUCLEOTIDE SEQUENCE</scope>
    <source>
        <strain evidence="2">Hamamatsu line</strain>
    </source>
</reference>
<accession>A0A9W7I611</accession>